<feature type="transmembrane region" description="Helical" evidence="1">
    <location>
        <begin position="96"/>
        <end position="118"/>
    </location>
</feature>
<comment type="caution">
    <text evidence="2">The sequence shown here is derived from an EMBL/GenBank/DDBJ whole genome shotgun (WGS) entry which is preliminary data.</text>
</comment>
<feature type="transmembrane region" description="Helical" evidence="1">
    <location>
        <begin position="69"/>
        <end position="90"/>
    </location>
</feature>
<protein>
    <submittedName>
        <fullName evidence="2">Uncharacterized protein</fullName>
    </submittedName>
</protein>
<dbReference type="Proteomes" id="UP000092124">
    <property type="component" value="Unassembled WGS sequence"/>
</dbReference>
<keyword evidence="1" id="KW-1133">Transmembrane helix</keyword>
<dbReference type="EMBL" id="LZPO01017733">
    <property type="protein sequence ID" value="OBS79893.1"/>
    <property type="molecule type" value="Genomic_DNA"/>
</dbReference>
<feature type="transmembrane region" description="Helical" evidence="1">
    <location>
        <begin position="125"/>
        <end position="148"/>
    </location>
</feature>
<evidence type="ECO:0000313" key="3">
    <source>
        <dbReference type="Proteomes" id="UP000092124"/>
    </source>
</evidence>
<organism evidence="2 3">
    <name type="scientific">Neotoma lepida</name>
    <name type="common">Desert woodrat</name>
    <dbReference type="NCBI Taxonomy" id="56216"/>
    <lineage>
        <taxon>Eukaryota</taxon>
        <taxon>Metazoa</taxon>
        <taxon>Chordata</taxon>
        <taxon>Craniata</taxon>
        <taxon>Vertebrata</taxon>
        <taxon>Euteleostomi</taxon>
        <taxon>Mammalia</taxon>
        <taxon>Eutheria</taxon>
        <taxon>Euarchontoglires</taxon>
        <taxon>Glires</taxon>
        <taxon>Rodentia</taxon>
        <taxon>Myomorpha</taxon>
        <taxon>Muroidea</taxon>
        <taxon>Cricetidae</taxon>
        <taxon>Neotominae</taxon>
        <taxon>Neotoma</taxon>
    </lineage>
</organism>
<proteinExistence type="predicted"/>
<dbReference type="AlphaFoldDB" id="A0A1A6HN83"/>
<evidence type="ECO:0000256" key="1">
    <source>
        <dbReference type="SAM" id="Phobius"/>
    </source>
</evidence>
<gene>
    <name evidence="2" type="ORF">A6R68_21905</name>
</gene>
<feature type="transmembrane region" description="Helical" evidence="1">
    <location>
        <begin position="240"/>
        <end position="263"/>
    </location>
</feature>
<keyword evidence="1" id="KW-0472">Membrane</keyword>
<name>A0A1A6HN83_NEOLE</name>
<feature type="non-terminal residue" evidence="2">
    <location>
        <position position="266"/>
    </location>
</feature>
<feature type="non-terminal residue" evidence="2">
    <location>
        <position position="1"/>
    </location>
</feature>
<accession>A0A1A6HN83</accession>
<sequence>FYLIYSSDTKHQIFSVPLALHFPNEHSSIAKRSRRELLAAGDDVNRMRQDPTGPCGPLGYWKKPPTVHFFLGAAFLGLAAVFGFVTFALAALGFTAFALAGLLATFLAFTTFGFLGLLEGFFETAGFLGFFGVFTVFLAAAPAVFLGFLDAPDAFAFTDTLVVVDLPSAFLLILKEPAAPVPLVCTRVPLLTRLLSPSLMRLLFFSTSAFLSAARDTPLRSLEEETACTMSSDTEGPAGFFLGAAVFAGFLVFFAATGFSGAAEAA</sequence>
<evidence type="ECO:0000313" key="2">
    <source>
        <dbReference type="EMBL" id="OBS79893.1"/>
    </source>
</evidence>
<reference evidence="2 3" key="1">
    <citation type="submission" date="2016-06" db="EMBL/GenBank/DDBJ databases">
        <title>The Draft Genome Sequence and Annotation of the Desert Woodrat Neotoma lepida.</title>
        <authorList>
            <person name="Campbell M."/>
            <person name="Oakeson K.F."/>
            <person name="Yandell M."/>
            <person name="Halpert J.R."/>
            <person name="Dearing D."/>
        </authorList>
    </citation>
    <scope>NUCLEOTIDE SEQUENCE [LARGE SCALE GENOMIC DNA]</scope>
    <source>
        <strain evidence="2">417</strain>
        <tissue evidence="2">Liver</tissue>
    </source>
</reference>
<keyword evidence="1" id="KW-0812">Transmembrane</keyword>
<keyword evidence="3" id="KW-1185">Reference proteome</keyword>
<dbReference type="OrthoDB" id="10635926at2759"/>